<organism evidence="8">
    <name type="scientific">Tanacetum cinerariifolium</name>
    <name type="common">Dalmatian daisy</name>
    <name type="synonym">Chrysanthemum cinerariifolium</name>
    <dbReference type="NCBI Taxonomy" id="118510"/>
    <lineage>
        <taxon>Eukaryota</taxon>
        <taxon>Viridiplantae</taxon>
        <taxon>Streptophyta</taxon>
        <taxon>Embryophyta</taxon>
        <taxon>Tracheophyta</taxon>
        <taxon>Spermatophyta</taxon>
        <taxon>Magnoliopsida</taxon>
        <taxon>eudicotyledons</taxon>
        <taxon>Gunneridae</taxon>
        <taxon>Pentapetalae</taxon>
        <taxon>asterids</taxon>
        <taxon>campanulids</taxon>
        <taxon>Asterales</taxon>
        <taxon>Asteraceae</taxon>
        <taxon>Asteroideae</taxon>
        <taxon>Anthemideae</taxon>
        <taxon>Anthemidinae</taxon>
        <taxon>Tanacetum</taxon>
    </lineage>
</organism>
<proteinExistence type="inferred from homology"/>
<sequence>MLMFVDTVGATLNEVCMPFITLLFGNLINYFGDNEITMMLSRLSLRGVTVDGEVAGMMSGDTVVIQDAMGEKGFSLIDRSFLSDVAAIQVGEVLAIGQTNIVPSDVAAVAQSAVLDMLISHEKMIKPDAAEVVVAAAVVKVEVVRWIPRTQWREYIAAKLTTNLVTAAGADRVLACDLYSGQSMGYFDIPVNYVYCQSICSSDLVVVSPDVGGVARACAFAKNLSDAPLAIVDKMRHGHNVAEVALMVDDMIDTADQSFKMLTKMYKFKDHVHATYLSLSTMFPKNIFSKSRLNPFLVGGFSFLCAFMGVGATFMSTQMVKKLGSLKAGEAGLILQASLLTMAVAVY</sequence>
<gene>
    <name evidence="8" type="ORF">Tci_037572</name>
</gene>
<evidence type="ECO:0000256" key="3">
    <source>
        <dbReference type="ARBA" id="ARBA00022448"/>
    </source>
</evidence>
<dbReference type="GO" id="GO:0016020">
    <property type="term" value="C:membrane"/>
    <property type="evidence" value="ECO:0007669"/>
    <property type="project" value="UniProtKB-SubCell"/>
</dbReference>
<evidence type="ECO:0000256" key="2">
    <source>
        <dbReference type="ARBA" id="ARBA00006478"/>
    </source>
</evidence>
<dbReference type="GO" id="GO:0006015">
    <property type="term" value="P:5-phosphoribose 1-diphosphate biosynthetic process"/>
    <property type="evidence" value="ECO:0007669"/>
    <property type="project" value="TreeGrafter"/>
</dbReference>
<dbReference type="GO" id="GO:0006164">
    <property type="term" value="P:purine nucleotide biosynthetic process"/>
    <property type="evidence" value="ECO:0007669"/>
    <property type="project" value="TreeGrafter"/>
</dbReference>
<comment type="caution">
    <text evidence="7">Lacks conserved residue(s) required for the propagation of feature annotation.</text>
</comment>
<dbReference type="PANTHER" id="PTHR10210">
    <property type="entry name" value="RIBOSE-PHOSPHATE DIPHOSPHOKINASE FAMILY MEMBER"/>
    <property type="match status" value="1"/>
</dbReference>
<dbReference type="GO" id="GO:0005737">
    <property type="term" value="C:cytoplasm"/>
    <property type="evidence" value="ECO:0007669"/>
    <property type="project" value="TreeGrafter"/>
</dbReference>
<comment type="similarity">
    <text evidence="2">Belongs to the ribose-phosphate pyrophosphokinase family.</text>
</comment>
<evidence type="ECO:0000256" key="6">
    <source>
        <dbReference type="ARBA" id="ARBA00023136"/>
    </source>
</evidence>
<evidence type="ECO:0000313" key="8">
    <source>
        <dbReference type="EMBL" id="GEU65594.1"/>
    </source>
</evidence>
<dbReference type="Gene3D" id="3.40.50.2020">
    <property type="match status" value="2"/>
</dbReference>
<accession>A0A6L2LZ32</accession>
<dbReference type="InterPro" id="IPR009716">
    <property type="entry name" value="Ferroportin-1"/>
</dbReference>
<dbReference type="AlphaFoldDB" id="A0A6L2LZ32"/>
<comment type="caution">
    <text evidence="8">The sequence shown here is derived from an EMBL/GenBank/DDBJ whole genome shotgun (WGS) entry which is preliminary data.</text>
</comment>
<name>A0A6L2LZ32_TANCI</name>
<dbReference type="InterPro" id="IPR029057">
    <property type="entry name" value="PRTase-like"/>
</dbReference>
<comment type="subcellular location">
    <subcellularLocation>
        <location evidence="1 7">Membrane</location>
        <topology evidence="1 7">Multi-pass membrane protein</topology>
    </subcellularLocation>
</comment>
<dbReference type="InterPro" id="IPR005946">
    <property type="entry name" value="Rib-P_diPkinase"/>
</dbReference>
<keyword evidence="4 7" id="KW-0812">Transmembrane</keyword>
<evidence type="ECO:0000256" key="5">
    <source>
        <dbReference type="ARBA" id="ARBA00022989"/>
    </source>
</evidence>
<keyword evidence="6 7" id="KW-0472">Membrane</keyword>
<dbReference type="Pfam" id="PF06963">
    <property type="entry name" value="FPN1"/>
    <property type="match status" value="1"/>
</dbReference>
<dbReference type="GO" id="GO:0005381">
    <property type="term" value="F:iron ion transmembrane transporter activity"/>
    <property type="evidence" value="ECO:0007669"/>
    <property type="project" value="UniProtKB-UniRule"/>
</dbReference>
<keyword evidence="7" id="KW-0406">Ion transport</keyword>
<dbReference type="EMBL" id="BKCJ010005232">
    <property type="protein sequence ID" value="GEU65594.1"/>
    <property type="molecule type" value="Genomic_DNA"/>
</dbReference>
<evidence type="ECO:0000256" key="4">
    <source>
        <dbReference type="ARBA" id="ARBA00022692"/>
    </source>
</evidence>
<feature type="transmembrane region" description="Helical" evidence="7">
    <location>
        <begin position="296"/>
        <end position="316"/>
    </location>
</feature>
<reference evidence="8" key="1">
    <citation type="journal article" date="2019" name="Sci. Rep.">
        <title>Draft genome of Tanacetum cinerariifolium, the natural source of mosquito coil.</title>
        <authorList>
            <person name="Yamashiro T."/>
            <person name="Shiraishi A."/>
            <person name="Satake H."/>
            <person name="Nakayama K."/>
        </authorList>
    </citation>
    <scope>NUCLEOTIDE SEQUENCE</scope>
</reference>
<comment type="similarity">
    <text evidence="7">Belongs to the ferroportin (FP) (TC 2.A.100) family. SLC40A subfamily.</text>
</comment>
<dbReference type="SUPFAM" id="SSF53271">
    <property type="entry name" value="PRTase-like"/>
    <property type="match status" value="1"/>
</dbReference>
<evidence type="ECO:0000256" key="7">
    <source>
        <dbReference type="RuleBase" id="RU365065"/>
    </source>
</evidence>
<dbReference type="GO" id="GO:0000287">
    <property type="term" value="F:magnesium ion binding"/>
    <property type="evidence" value="ECO:0007669"/>
    <property type="project" value="InterPro"/>
</dbReference>
<dbReference type="InterPro" id="IPR000836">
    <property type="entry name" value="PRTase_dom"/>
</dbReference>
<dbReference type="PANTHER" id="PTHR10210:SF41">
    <property type="entry name" value="RIBOSE-PHOSPHATE PYROPHOSPHOKINASE 1, CHLOROPLASTIC"/>
    <property type="match status" value="1"/>
</dbReference>
<dbReference type="GO" id="GO:0004749">
    <property type="term" value="F:ribose phosphate diphosphokinase activity"/>
    <property type="evidence" value="ECO:0007669"/>
    <property type="project" value="TreeGrafter"/>
</dbReference>
<comment type="function">
    <text evidence="7">May be involved in iron transport and iron homeostasis.</text>
</comment>
<dbReference type="CDD" id="cd06223">
    <property type="entry name" value="PRTases_typeI"/>
    <property type="match status" value="1"/>
</dbReference>
<dbReference type="GO" id="GO:0002189">
    <property type="term" value="C:ribose phosphate diphosphokinase complex"/>
    <property type="evidence" value="ECO:0007669"/>
    <property type="project" value="TreeGrafter"/>
</dbReference>
<evidence type="ECO:0000256" key="1">
    <source>
        <dbReference type="ARBA" id="ARBA00004141"/>
    </source>
</evidence>
<protein>
    <recommendedName>
        <fullName evidence="7">Solute carrier family 40 member</fullName>
    </recommendedName>
</protein>
<keyword evidence="5 7" id="KW-1133">Transmembrane helix</keyword>
<keyword evidence="3 7" id="KW-0813">Transport</keyword>